<dbReference type="NCBIfam" id="TIGR03604">
    <property type="entry name" value="TOMM_cyclo_SagD"/>
    <property type="match status" value="1"/>
</dbReference>
<sequence>MLNKPSLRVSLKFETTEQDKILLLSERASSLLEGHLYQLIIPLIDGHRTVDEIIQLVQNNSPNPIPSSYVYYILMDLEKKGYIVENQDYFLSNWAVFCDGLNLNLREVQNKLEATKVAVKSIGSVPASALISILQTLQIAVSNDENGELEVILADDYLCNELDIINQQKIKHSRPWMLIKPLETLLWIGPIFQPGKTGCWECLAQRIRGNKPIESFLQKRQKTSSMPPLASLPSTEQIALNIAATEIFKWIVRGRNEGLEGRLLTYDTFSLNTKHHVLTKRPQCPCCGDPSLMTKPLSIILGSRQKTFTTDGGHRHCPPEETLKKYQHHISPLTGVIRNLKKISLNSKDFTHIYRVEHHYATMFDSFDDLRKNLGGISSGKGKTDLQAQVSGLGEGIERYSGVFQGDEPREKKSYQQLRDKAIHPNACMNFSPEQYKNWEAWNATHPSYCEKIPYPFDEGRSIDWTPVWSLTHQEFRYLPTAYCYFGYPKPPKPDCWADSNGCAAGNTLEEAILQGFMELVERDCVALWWYNRIKKPEVNLESFEEPYFQNLKHYYQILKRDLWVLDITSDFNIPAFAAISRRIDQEIEDIIYGFGAHLEPKIAISRALTEVNQNLMNVGTANADGSTRYPVYSEPLALNWWKTATIKNQPYLAPDPQLKAKTWRDYPQVWSNDLLDDVRTCQQLVEAKGMEMLVLDQTRPDIGLKVVKVIVPGMCHFWRRLGSDRLYRVPVQVGWLKEASTENQLNFWSIWI</sequence>
<dbReference type="EMBL" id="CP002199">
    <property type="protein sequence ID" value="ADN17974.1"/>
    <property type="molecule type" value="Genomic_DNA"/>
</dbReference>
<dbReference type="PANTHER" id="PTHR37809:SF1">
    <property type="entry name" value="RIBOSOMAL PROTEIN S12 METHYLTHIOTRANSFERASE ACCESSORY FACTOR YCAO"/>
    <property type="match status" value="1"/>
</dbReference>
<keyword evidence="3" id="KW-1185">Reference proteome</keyword>
<evidence type="ECO:0000259" key="1">
    <source>
        <dbReference type="PROSITE" id="PS51664"/>
    </source>
</evidence>
<dbReference type="NCBIfam" id="TIGR03882">
    <property type="entry name" value="cyclo_dehyd_2"/>
    <property type="match status" value="1"/>
</dbReference>
<dbReference type="Pfam" id="PF02624">
    <property type="entry name" value="YcaO"/>
    <property type="match status" value="1"/>
</dbReference>
<dbReference type="GO" id="GO:0008641">
    <property type="term" value="F:ubiquitin-like modifier activating enzyme activity"/>
    <property type="evidence" value="ECO:0007669"/>
    <property type="project" value="InterPro"/>
</dbReference>
<dbReference type="NCBIfam" id="TIGR00702">
    <property type="entry name" value="YcaO-type kinase domain"/>
    <property type="match status" value="1"/>
</dbReference>
<dbReference type="SUPFAM" id="SSF69572">
    <property type="entry name" value="Activating enzymes of the ubiquitin-like proteins"/>
    <property type="match status" value="1"/>
</dbReference>
<dbReference type="Gene3D" id="3.30.160.660">
    <property type="match status" value="1"/>
</dbReference>
<dbReference type="InterPro" id="IPR003776">
    <property type="entry name" value="YcaO-like_dom"/>
</dbReference>
<feature type="domain" description="YcaO" evidence="1">
    <location>
        <begin position="380"/>
        <end position="753"/>
    </location>
</feature>
<organism evidence="2 3">
    <name type="scientific">Gloeothece verrucosa (strain PCC 7822)</name>
    <name type="common">Cyanothece sp. (strain PCC 7822)</name>
    <dbReference type="NCBI Taxonomy" id="497965"/>
    <lineage>
        <taxon>Bacteria</taxon>
        <taxon>Bacillati</taxon>
        <taxon>Cyanobacteriota</taxon>
        <taxon>Cyanophyceae</taxon>
        <taxon>Oscillatoriophycideae</taxon>
        <taxon>Chroococcales</taxon>
        <taxon>Aphanothecaceae</taxon>
        <taxon>Gloeothece</taxon>
        <taxon>Gloeothece verrucosa</taxon>
    </lineage>
</organism>
<dbReference type="RefSeq" id="WP_013334724.1">
    <property type="nucleotide sequence ID" value="NC_014533.1"/>
</dbReference>
<keyword evidence="2" id="KW-0614">Plasmid</keyword>
<dbReference type="Gene3D" id="3.30.1330.230">
    <property type="match status" value="1"/>
</dbReference>
<name>E0ULZ4_GLOV7</name>
<dbReference type="InterPro" id="IPR027624">
    <property type="entry name" value="TOMM_cyclo_SagD"/>
</dbReference>
<geneLocation type="plasmid" evidence="2 3">
    <name>Cy782201</name>
</geneLocation>
<dbReference type="Gene3D" id="3.30.40.250">
    <property type="match status" value="1"/>
</dbReference>
<dbReference type="Gene3D" id="3.90.930.60">
    <property type="match status" value="1"/>
</dbReference>
<gene>
    <name evidence="2" type="ordered locus">Cyan7822_6146</name>
</gene>
<accession>E0ULZ4</accession>
<dbReference type="PANTHER" id="PTHR37809">
    <property type="entry name" value="RIBOSOMAL PROTEIN S12 METHYLTHIOTRANSFERASE ACCESSORY FACTOR YCAO"/>
    <property type="match status" value="1"/>
</dbReference>
<dbReference type="AlphaFoldDB" id="E0ULZ4"/>
<reference evidence="3" key="1">
    <citation type="journal article" date="2011" name="MBio">
        <title>Novel metabolic attributes of the genus Cyanothece, comprising a group of unicellular nitrogen-fixing Cyanobacteria.</title>
        <authorList>
            <person name="Bandyopadhyay A."/>
            <person name="Elvitigala T."/>
            <person name="Welsh E."/>
            <person name="Stockel J."/>
            <person name="Liberton M."/>
            <person name="Min H."/>
            <person name="Sherman L.A."/>
            <person name="Pakrasi H.B."/>
        </authorList>
    </citation>
    <scope>NUCLEOTIDE SEQUENCE [LARGE SCALE GENOMIC DNA]</scope>
    <source>
        <strain evidence="3">PCC 7822</strain>
        <plasmid evidence="3">Cy782201</plasmid>
    </source>
</reference>
<evidence type="ECO:0000313" key="3">
    <source>
        <dbReference type="Proteomes" id="UP000008206"/>
    </source>
</evidence>
<dbReference type="Proteomes" id="UP000008206">
    <property type="component" value="Plasmid Cy782201"/>
</dbReference>
<dbReference type="Pfam" id="PF21084">
    <property type="entry name" value="WHD_DUF4423_like"/>
    <property type="match status" value="1"/>
</dbReference>
<dbReference type="InterPro" id="IPR049274">
    <property type="entry name" value="LynD/TruD_wHTH-like"/>
</dbReference>
<proteinExistence type="predicted"/>
<evidence type="ECO:0000313" key="2">
    <source>
        <dbReference type="EMBL" id="ADN17974.1"/>
    </source>
</evidence>
<protein>
    <recommendedName>
        <fullName evidence="1">YcaO domain-containing protein</fullName>
    </recommendedName>
</protein>
<dbReference type="Gene3D" id="3.40.50.720">
    <property type="entry name" value="NAD(P)-binding Rossmann-like Domain"/>
    <property type="match status" value="1"/>
</dbReference>
<dbReference type="InterPro" id="IPR035985">
    <property type="entry name" value="Ubiquitin-activating_enz"/>
</dbReference>
<dbReference type="PROSITE" id="PS51664">
    <property type="entry name" value="YCAO"/>
    <property type="match status" value="1"/>
</dbReference>
<dbReference type="InterPro" id="IPR022291">
    <property type="entry name" value="Bacteriocin_synth_cyclodeHase"/>
</dbReference>
<dbReference type="HOGENOM" id="CLU_020793_0_0_3"/>
<dbReference type="OrthoDB" id="2379922at2"/>
<dbReference type="KEGG" id="cyj:Cyan7822_6146"/>